<evidence type="ECO:0000256" key="5">
    <source>
        <dbReference type="ARBA" id="ARBA00022825"/>
    </source>
</evidence>
<evidence type="ECO:0000313" key="8">
    <source>
        <dbReference type="Proteomes" id="UP000075391"/>
    </source>
</evidence>
<dbReference type="SUPFAM" id="SSF50494">
    <property type="entry name" value="Trypsin-like serine proteases"/>
    <property type="match status" value="1"/>
</dbReference>
<evidence type="ECO:0000256" key="1">
    <source>
        <dbReference type="ARBA" id="ARBA00008764"/>
    </source>
</evidence>
<dbReference type="RefSeq" id="WP_063244717.1">
    <property type="nucleotide sequence ID" value="NZ_LUKF01000018.1"/>
</dbReference>
<protein>
    <recommendedName>
        <fullName evidence="6">Serine protease</fullName>
        <ecNumber evidence="6">3.4.21.-</ecNumber>
    </recommendedName>
</protein>
<reference evidence="7 8" key="1">
    <citation type="submission" date="2016-03" db="EMBL/GenBank/DDBJ databases">
        <authorList>
            <person name="Ploux O."/>
        </authorList>
    </citation>
    <scope>NUCLEOTIDE SEQUENCE [LARGE SCALE GENOMIC DNA]</scope>
    <source>
        <strain evidence="7 8">BER2</strain>
    </source>
</reference>
<dbReference type="OrthoDB" id="291346at2"/>
<dbReference type="GO" id="GO:0006508">
    <property type="term" value="P:proteolysis"/>
    <property type="evidence" value="ECO:0007669"/>
    <property type="project" value="UniProtKB-KW"/>
</dbReference>
<dbReference type="PROSITE" id="PS51257">
    <property type="entry name" value="PROKAR_LIPOPROTEIN"/>
    <property type="match status" value="1"/>
</dbReference>
<dbReference type="Proteomes" id="UP000075391">
    <property type="component" value="Unassembled WGS sequence"/>
</dbReference>
<dbReference type="InterPro" id="IPR008256">
    <property type="entry name" value="Peptidase_S1B"/>
</dbReference>
<comment type="caution">
    <text evidence="7">The sequence shown here is derived from an EMBL/GenBank/DDBJ whole genome shotgun (WGS) entry which is preliminary data.</text>
</comment>
<evidence type="ECO:0000256" key="3">
    <source>
        <dbReference type="ARBA" id="ARBA00022729"/>
    </source>
</evidence>
<dbReference type="EMBL" id="LUKF01000018">
    <property type="protein sequence ID" value="KYG60871.1"/>
    <property type="molecule type" value="Genomic_DNA"/>
</dbReference>
<comment type="similarity">
    <text evidence="1 6">Belongs to the peptidase S1B family.</text>
</comment>
<dbReference type="AlphaFoldDB" id="A0A150WDA1"/>
<dbReference type="Gene3D" id="2.40.10.10">
    <property type="entry name" value="Trypsin-like serine proteases"/>
    <property type="match status" value="2"/>
</dbReference>
<gene>
    <name evidence="7" type="ORF">AZI85_10440</name>
</gene>
<dbReference type="PANTHER" id="PTHR15462">
    <property type="entry name" value="SERINE PROTEASE"/>
    <property type="match status" value="1"/>
</dbReference>
<keyword evidence="4 6" id="KW-0378">Hydrolase</keyword>
<name>A0A150WDA1_BDEBC</name>
<dbReference type="PROSITE" id="PS00134">
    <property type="entry name" value="TRYPSIN_HIS"/>
    <property type="match status" value="1"/>
</dbReference>
<keyword evidence="3" id="KW-0732">Signal</keyword>
<dbReference type="PANTHER" id="PTHR15462:SF8">
    <property type="entry name" value="SERINE PROTEASE"/>
    <property type="match status" value="1"/>
</dbReference>
<dbReference type="GO" id="GO:0004252">
    <property type="term" value="F:serine-type endopeptidase activity"/>
    <property type="evidence" value="ECO:0007669"/>
    <property type="project" value="InterPro"/>
</dbReference>
<sequence length="293" mass="32270">MRFLVFLLPFVFAACGQGPAVSSDVVLKDGQGVIYGEDTRKDVESVGDISQVAQATAMLVQEYNLSKRDGAWKPRLSTLGRSWPLCEDEKFLDQPLLGFCSGVLIAPDKVLTAAHCVQKKDSCADTKFVFAWTMNKALQPFKDEEVFHCKNIVKQESSLSRGTDYAIIQLDREVPGVKPVQISKRSLEKGEKVLSLSYPLGLPMKQDAGIVTENSAEKQTFKVEVDTFAGSSGSPLFDRQGNLVGILSRGQEDFLEDDIYRVRTEGGCIRFNRCQSGSCFGGETFFKPAAIDL</sequence>
<keyword evidence="2 6" id="KW-0645">Protease</keyword>
<dbReference type="EC" id="3.4.21.-" evidence="6"/>
<dbReference type="PRINTS" id="PR00839">
    <property type="entry name" value="V8PROTEASE"/>
</dbReference>
<keyword evidence="5 6" id="KW-0720">Serine protease</keyword>
<dbReference type="Pfam" id="PF13365">
    <property type="entry name" value="Trypsin_2"/>
    <property type="match status" value="1"/>
</dbReference>
<accession>A0A150WDA1</accession>
<evidence type="ECO:0000256" key="6">
    <source>
        <dbReference type="RuleBase" id="RU004296"/>
    </source>
</evidence>
<dbReference type="InterPro" id="IPR050966">
    <property type="entry name" value="Glutamyl_endopeptidase"/>
</dbReference>
<dbReference type="InterPro" id="IPR043504">
    <property type="entry name" value="Peptidase_S1_PA_chymotrypsin"/>
</dbReference>
<proteinExistence type="inferred from homology"/>
<organism evidence="7 8">
    <name type="scientific">Bdellovibrio bacteriovorus</name>
    <dbReference type="NCBI Taxonomy" id="959"/>
    <lineage>
        <taxon>Bacteria</taxon>
        <taxon>Pseudomonadati</taxon>
        <taxon>Bdellovibrionota</taxon>
        <taxon>Bdellovibrionia</taxon>
        <taxon>Bdellovibrionales</taxon>
        <taxon>Pseudobdellovibrionaceae</taxon>
        <taxon>Bdellovibrio</taxon>
    </lineage>
</organism>
<evidence type="ECO:0000313" key="7">
    <source>
        <dbReference type="EMBL" id="KYG60871.1"/>
    </source>
</evidence>
<dbReference type="InterPro" id="IPR009003">
    <property type="entry name" value="Peptidase_S1_PA"/>
</dbReference>
<evidence type="ECO:0000256" key="2">
    <source>
        <dbReference type="ARBA" id="ARBA00022670"/>
    </source>
</evidence>
<dbReference type="InterPro" id="IPR018114">
    <property type="entry name" value="TRYPSIN_HIS"/>
</dbReference>
<evidence type="ECO:0000256" key="4">
    <source>
        <dbReference type="ARBA" id="ARBA00022801"/>
    </source>
</evidence>